<organism evidence="12 13">
    <name type="scientific">Phomopsis amygdali</name>
    <name type="common">Fusicoccum amygdali</name>
    <dbReference type="NCBI Taxonomy" id="1214568"/>
    <lineage>
        <taxon>Eukaryota</taxon>
        <taxon>Fungi</taxon>
        <taxon>Dikarya</taxon>
        <taxon>Ascomycota</taxon>
        <taxon>Pezizomycotina</taxon>
        <taxon>Sordariomycetes</taxon>
        <taxon>Sordariomycetidae</taxon>
        <taxon>Diaporthales</taxon>
        <taxon>Diaporthaceae</taxon>
        <taxon>Diaporthe</taxon>
    </lineage>
</organism>
<dbReference type="PROSITE" id="PS00486">
    <property type="entry name" value="DNA_MISMATCH_REPAIR_2"/>
    <property type="match status" value="1"/>
</dbReference>
<dbReference type="SUPFAM" id="SSF52540">
    <property type="entry name" value="P-loop containing nucleoside triphosphate hydrolases"/>
    <property type="match status" value="1"/>
</dbReference>
<feature type="compositionally biased region" description="Polar residues" evidence="10">
    <location>
        <begin position="47"/>
        <end position="58"/>
    </location>
</feature>
<feature type="compositionally biased region" description="Low complexity" evidence="10">
    <location>
        <begin position="894"/>
        <end position="907"/>
    </location>
</feature>
<proteinExistence type="inferred from homology"/>
<dbReference type="Proteomes" id="UP001265746">
    <property type="component" value="Unassembled WGS sequence"/>
</dbReference>
<evidence type="ECO:0000256" key="4">
    <source>
        <dbReference type="ARBA" id="ARBA00022840"/>
    </source>
</evidence>
<sequence>MSSTTRNPSSSSPFNTQSFASGLHTSSSSQKPNPNEFMRLPSLPRTARTTPSLIRGSQTPATPTYSTGTTTGSGRRSRAASSIGASEGHEIICAVGEARGVSPSVGMAFINLSTGEAVLSQICDNQSYVKTTHKLTVFEPSRILIVSTACPPNHKSSLYATIEEELPDVPIVPLDRRYWSETAGLEFIQALAFREDVDAIKVAIQGNFYATCSFSAVMKYLELEFSITISSHSLRIKYQPSEESMMISLPTIQSLELIQNLQDPSSKACLFGLLNETKTPMGKRMLRSNVLQPSTQTEGVLTPRFDAVEELCTKEDMFFQVRNALKVFGDVEKLLTKMILLPTEPSLEASEQAINEVLMIKSFVAAVPGVFGSLASARSTLLVKIREYCRPGITNPIVERMAEVINDDVTYVTKPLDLRNQRVYAVKSGVQGLLDVARTTYKEATEDLHKHVEGLNSELGLAADLKFDNQRRYWLQFRCADFENGLIPNALINCVRKKEYLQCQTLQMVKLNQRMTDSVDEVIMQSDKVVRHLLDSIRTDIPQLFRVCESIALLDMLAAFGQTVTTRDYTRPQLKDALALKAARHPIFDSTLEKFIPNDYYATEQHAFQIITGCNMSGKSTYIRTVAMLQVMAQIGCFVPAQFASFTIVHNLFSRASTDDSIESNMSTFSVEMRDMAFILRNINHKSLAIIDELGRGTSTRDGLAIAIAMAEALVQSNALVFFATHFTELAQVLQDRPGVLNLHLETETTVADDNIPQMTMLYKVGSGPVQDENYGIKLARAIGFPDAFLDRAEDAANFLTRQAEAKKQSSESRRLARRRKLILNLRETLQQASDSDMGEETLRGFLRRLQSEFITRMEDIEKGAAAEVEEESEKGTGSSSPAQDADDLGKTGSGVISISDDGSSTDYGEMDVDD</sequence>
<feature type="compositionally biased region" description="Polar residues" evidence="10">
    <location>
        <begin position="17"/>
        <end position="33"/>
    </location>
</feature>
<dbReference type="GO" id="GO:0005634">
    <property type="term" value="C:nucleus"/>
    <property type="evidence" value="ECO:0007669"/>
    <property type="project" value="TreeGrafter"/>
</dbReference>
<dbReference type="GO" id="GO:0030983">
    <property type="term" value="F:mismatched DNA binding"/>
    <property type="evidence" value="ECO:0007669"/>
    <property type="project" value="InterPro"/>
</dbReference>
<dbReference type="EMBL" id="JAUJFL010000002">
    <property type="protein sequence ID" value="KAK2611764.1"/>
    <property type="molecule type" value="Genomic_DNA"/>
</dbReference>
<dbReference type="FunFam" id="3.40.50.300:FF:000870">
    <property type="entry name" value="MutS protein homolog 4"/>
    <property type="match status" value="1"/>
</dbReference>
<dbReference type="GO" id="GO:0140664">
    <property type="term" value="F:ATP-dependent DNA damage sensor activity"/>
    <property type="evidence" value="ECO:0007669"/>
    <property type="project" value="InterPro"/>
</dbReference>
<dbReference type="PANTHER" id="PTHR11361:SF21">
    <property type="entry name" value="MUTS PROTEIN HOMOLOG 4"/>
    <property type="match status" value="1"/>
</dbReference>
<dbReference type="InterPro" id="IPR007860">
    <property type="entry name" value="DNA_mmatch_repair_MutS_con_dom"/>
</dbReference>
<dbReference type="SUPFAM" id="SSF48334">
    <property type="entry name" value="DNA repair protein MutS, domain III"/>
    <property type="match status" value="1"/>
</dbReference>
<dbReference type="InterPro" id="IPR000432">
    <property type="entry name" value="DNA_mismatch_repair_MutS_C"/>
</dbReference>
<dbReference type="AlphaFoldDB" id="A0AAD9SNG0"/>
<dbReference type="SMART" id="SM00534">
    <property type="entry name" value="MUTSac"/>
    <property type="match status" value="1"/>
</dbReference>
<protein>
    <recommendedName>
        <fullName evidence="2 9">DNA mismatch repair protein MSH3</fullName>
    </recommendedName>
    <alternativeName>
        <fullName evidence="2 9">DNA mismatch repair protein MSH3</fullName>
    </alternativeName>
    <alternativeName>
        <fullName evidence="8">MutS protein homolog 3</fullName>
    </alternativeName>
</protein>
<evidence type="ECO:0000313" key="13">
    <source>
        <dbReference type="Proteomes" id="UP001265746"/>
    </source>
</evidence>
<feature type="region of interest" description="Disordered" evidence="10">
    <location>
        <begin position="863"/>
        <end position="915"/>
    </location>
</feature>
<dbReference type="SMART" id="SM00533">
    <property type="entry name" value="MUTSd"/>
    <property type="match status" value="1"/>
</dbReference>
<name>A0AAD9SNG0_PHOAM</name>
<evidence type="ECO:0000256" key="2">
    <source>
        <dbReference type="ARBA" id="ARBA00022151"/>
    </source>
</evidence>
<comment type="subunit">
    <text evidence="7">Heterodimer consisting of MSH2-MSH3 (MutS beta). Forms a ternary complex with MutL alpha (MLH1-PMS1).</text>
</comment>
<reference evidence="12" key="1">
    <citation type="submission" date="2023-06" db="EMBL/GenBank/DDBJ databases">
        <authorList>
            <person name="Noh H."/>
        </authorList>
    </citation>
    <scope>NUCLEOTIDE SEQUENCE</scope>
    <source>
        <strain evidence="12">DUCC20226</strain>
    </source>
</reference>
<feature type="region of interest" description="Disordered" evidence="10">
    <location>
        <begin position="1"/>
        <end position="83"/>
    </location>
</feature>
<accession>A0AAD9SNG0</accession>
<dbReference type="SUPFAM" id="SSF53150">
    <property type="entry name" value="DNA repair protein MutS, domain II"/>
    <property type="match status" value="1"/>
</dbReference>
<dbReference type="Pfam" id="PF05192">
    <property type="entry name" value="MutS_III"/>
    <property type="match status" value="1"/>
</dbReference>
<keyword evidence="4" id="KW-0067">ATP-binding</keyword>
<evidence type="ECO:0000256" key="7">
    <source>
        <dbReference type="ARBA" id="ARBA00025902"/>
    </source>
</evidence>
<dbReference type="InterPro" id="IPR027417">
    <property type="entry name" value="P-loop_NTPase"/>
</dbReference>
<evidence type="ECO:0000256" key="9">
    <source>
        <dbReference type="ARBA" id="ARBA00073774"/>
    </source>
</evidence>
<evidence type="ECO:0000259" key="11">
    <source>
        <dbReference type="PROSITE" id="PS00486"/>
    </source>
</evidence>
<evidence type="ECO:0000313" key="12">
    <source>
        <dbReference type="EMBL" id="KAK2611764.1"/>
    </source>
</evidence>
<evidence type="ECO:0000256" key="10">
    <source>
        <dbReference type="SAM" id="MobiDB-lite"/>
    </source>
</evidence>
<dbReference type="GO" id="GO:0006298">
    <property type="term" value="P:mismatch repair"/>
    <property type="evidence" value="ECO:0007669"/>
    <property type="project" value="InterPro"/>
</dbReference>
<keyword evidence="3" id="KW-0547">Nucleotide-binding</keyword>
<dbReference type="PANTHER" id="PTHR11361">
    <property type="entry name" value="DNA MISMATCH REPAIR PROTEIN MUTS FAMILY MEMBER"/>
    <property type="match status" value="1"/>
</dbReference>
<dbReference type="InterPro" id="IPR036187">
    <property type="entry name" value="DNA_mismatch_repair_MutS_sf"/>
</dbReference>
<keyword evidence="13" id="KW-1185">Reference proteome</keyword>
<evidence type="ECO:0000256" key="8">
    <source>
        <dbReference type="ARBA" id="ARBA00029792"/>
    </source>
</evidence>
<comment type="caution">
    <text evidence="12">The sequence shown here is derived from an EMBL/GenBank/DDBJ whole genome shotgun (WGS) entry which is preliminary data.</text>
</comment>
<dbReference type="Pfam" id="PF05188">
    <property type="entry name" value="MutS_II"/>
    <property type="match status" value="1"/>
</dbReference>
<dbReference type="InterPro" id="IPR011184">
    <property type="entry name" value="DNA_mismatch_repair_Msh2"/>
</dbReference>
<dbReference type="Gene3D" id="3.40.50.300">
    <property type="entry name" value="P-loop containing nucleotide triphosphate hydrolases"/>
    <property type="match status" value="1"/>
</dbReference>
<feature type="compositionally biased region" description="Low complexity" evidence="10">
    <location>
        <begin position="1"/>
        <end position="16"/>
    </location>
</feature>
<dbReference type="InterPro" id="IPR036678">
    <property type="entry name" value="MutS_con_dom_sf"/>
</dbReference>
<evidence type="ECO:0000256" key="6">
    <source>
        <dbReference type="ARBA" id="ARBA00023254"/>
    </source>
</evidence>
<feature type="domain" description="DNA mismatch repair proteins mutS family" evidence="11">
    <location>
        <begin position="687"/>
        <end position="703"/>
    </location>
</feature>
<dbReference type="Pfam" id="PF00488">
    <property type="entry name" value="MutS_V"/>
    <property type="match status" value="1"/>
</dbReference>
<dbReference type="InterPro" id="IPR045076">
    <property type="entry name" value="MutS"/>
</dbReference>
<dbReference type="Gene3D" id="1.10.1420.10">
    <property type="match status" value="2"/>
</dbReference>
<dbReference type="GO" id="GO:0005524">
    <property type="term" value="F:ATP binding"/>
    <property type="evidence" value="ECO:0007669"/>
    <property type="project" value="UniProtKB-KW"/>
</dbReference>
<gene>
    <name evidence="12" type="ORF">N8I77_005088</name>
</gene>
<comment type="similarity">
    <text evidence="1">Belongs to the DNA mismatch repair MutS family. MSH3 subfamily.</text>
</comment>
<dbReference type="PIRSF" id="PIRSF005813">
    <property type="entry name" value="MSH2"/>
    <property type="match status" value="1"/>
</dbReference>
<feature type="compositionally biased region" description="Low complexity" evidence="10">
    <location>
        <begin position="59"/>
        <end position="83"/>
    </location>
</feature>
<evidence type="ECO:0000256" key="5">
    <source>
        <dbReference type="ARBA" id="ARBA00023125"/>
    </source>
</evidence>
<dbReference type="InterPro" id="IPR007696">
    <property type="entry name" value="DNA_mismatch_repair_MutS_core"/>
</dbReference>
<dbReference type="GO" id="GO:0007131">
    <property type="term" value="P:reciprocal meiotic recombination"/>
    <property type="evidence" value="ECO:0007669"/>
    <property type="project" value="TreeGrafter"/>
</dbReference>
<keyword evidence="5" id="KW-0238">DNA-binding</keyword>
<evidence type="ECO:0000256" key="3">
    <source>
        <dbReference type="ARBA" id="ARBA00022741"/>
    </source>
</evidence>
<keyword evidence="6" id="KW-0469">Meiosis</keyword>
<evidence type="ECO:0000256" key="1">
    <source>
        <dbReference type="ARBA" id="ARBA00007094"/>
    </source>
</evidence>
<dbReference type="Gene3D" id="3.30.420.110">
    <property type="entry name" value="MutS, connector domain"/>
    <property type="match status" value="1"/>
</dbReference>